<dbReference type="EMBL" id="ML739062">
    <property type="protein sequence ID" value="KAE8354901.1"/>
    <property type="molecule type" value="Genomic_DNA"/>
</dbReference>
<gene>
    <name evidence="1" type="ORF">BDV28DRAFT_65897</name>
</gene>
<accession>A0A5N6ZB66</accession>
<dbReference type="Proteomes" id="UP000327118">
    <property type="component" value="Unassembled WGS sequence"/>
</dbReference>
<dbReference type="Gene3D" id="2.60.40.3960">
    <property type="entry name" value="Velvet domain"/>
    <property type="match status" value="1"/>
</dbReference>
<sequence>MVRCASGADSGSSSREYGIQFECPPPAAARPGAPFTLPVIVAVRPVGVPRGSASQQLVVNVSLRNESGSAPAAGLTGTLTSSVRSRHGNTTSGFSTFSRLTIAQPGRYRLRARLGIASASGVTTRDHVDSDVIEVRADAPAVQRPTSSQVAQLQSLVPENIDISPEDIAAWQQA</sequence>
<dbReference type="InterPro" id="IPR038491">
    <property type="entry name" value="Velvet_dom_sf"/>
</dbReference>
<evidence type="ECO:0000313" key="1">
    <source>
        <dbReference type="EMBL" id="KAE8354901.1"/>
    </source>
</evidence>
<evidence type="ECO:0000313" key="2">
    <source>
        <dbReference type="Proteomes" id="UP000327118"/>
    </source>
</evidence>
<name>A0A5N6ZB66_9EURO</name>
<dbReference type="AlphaFoldDB" id="A0A5N6ZB66"/>
<evidence type="ECO:0008006" key="3">
    <source>
        <dbReference type="Google" id="ProtNLM"/>
    </source>
</evidence>
<keyword evidence="2" id="KW-1185">Reference proteome</keyword>
<protein>
    <recommendedName>
        <fullName evidence="3">Velvet domain-containing protein</fullName>
    </recommendedName>
</protein>
<proteinExistence type="predicted"/>
<reference evidence="2" key="1">
    <citation type="submission" date="2019-04" db="EMBL/GenBank/DDBJ databases">
        <title>Friends and foes A comparative genomics studyof 23 Aspergillus species from section Flavi.</title>
        <authorList>
            <consortium name="DOE Joint Genome Institute"/>
            <person name="Kjaerbolling I."/>
            <person name="Vesth T."/>
            <person name="Frisvad J.C."/>
            <person name="Nybo J.L."/>
            <person name="Theobald S."/>
            <person name="Kildgaard S."/>
            <person name="Isbrandt T."/>
            <person name="Kuo A."/>
            <person name="Sato A."/>
            <person name="Lyhne E.K."/>
            <person name="Kogle M.E."/>
            <person name="Wiebenga A."/>
            <person name="Kun R.S."/>
            <person name="Lubbers R.J."/>
            <person name="Makela M.R."/>
            <person name="Barry K."/>
            <person name="Chovatia M."/>
            <person name="Clum A."/>
            <person name="Daum C."/>
            <person name="Haridas S."/>
            <person name="He G."/>
            <person name="LaButti K."/>
            <person name="Lipzen A."/>
            <person name="Mondo S."/>
            <person name="Riley R."/>
            <person name="Salamov A."/>
            <person name="Simmons B.A."/>
            <person name="Magnuson J.K."/>
            <person name="Henrissat B."/>
            <person name="Mortensen U.H."/>
            <person name="Larsen T.O."/>
            <person name="Devries R.P."/>
            <person name="Grigoriev I.V."/>
            <person name="Machida M."/>
            <person name="Baker S.E."/>
            <person name="Andersen M.R."/>
        </authorList>
    </citation>
    <scope>NUCLEOTIDE SEQUENCE [LARGE SCALE GENOMIC DNA]</scope>
    <source>
        <strain evidence="2">CBS 553.77</strain>
    </source>
</reference>
<organism evidence="1 2">
    <name type="scientific">Aspergillus coremiiformis</name>
    <dbReference type="NCBI Taxonomy" id="138285"/>
    <lineage>
        <taxon>Eukaryota</taxon>
        <taxon>Fungi</taxon>
        <taxon>Dikarya</taxon>
        <taxon>Ascomycota</taxon>
        <taxon>Pezizomycotina</taxon>
        <taxon>Eurotiomycetes</taxon>
        <taxon>Eurotiomycetidae</taxon>
        <taxon>Eurotiales</taxon>
        <taxon>Aspergillaceae</taxon>
        <taxon>Aspergillus</taxon>
        <taxon>Aspergillus subgen. Circumdati</taxon>
    </lineage>
</organism>
<dbReference type="OrthoDB" id="4493718at2759"/>